<evidence type="ECO:0000313" key="2">
    <source>
        <dbReference type="Proteomes" id="UP000715441"/>
    </source>
</evidence>
<accession>A0ABX1JDQ7</accession>
<name>A0ABX1JDQ7_9PSEU</name>
<dbReference type="Proteomes" id="UP000715441">
    <property type="component" value="Unassembled WGS sequence"/>
</dbReference>
<dbReference type="Gene3D" id="3.40.190.10">
    <property type="entry name" value="Periplasmic binding protein-like II"/>
    <property type="match status" value="2"/>
</dbReference>
<gene>
    <name evidence="1" type="ORF">HFP15_33500</name>
</gene>
<dbReference type="EMBL" id="JAAXLS010000042">
    <property type="protein sequence ID" value="NKQ57788.1"/>
    <property type="molecule type" value="Genomic_DNA"/>
</dbReference>
<dbReference type="Pfam" id="PF12974">
    <property type="entry name" value="Phosphonate-bd"/>
    <property type="match status" value="1"/>
</dbReference>
<proteinExistence type="predicted"/>
<evidence type="ECO:0000313" key="1">
    <source>
        <dbReference type="EMBL" id="NKQ57788.1"/>
    </source>
</evidence>
<dbReference type="RefSeq" id="WP_168520993.1">
    <property type="nucleotide sequence ID" value="NZ_JAAXLS010000042.1"/>
</dbReference>
<protein>
    <submittedName>
        <fullName evidence="1">Phosphate/phosphite/phosphonate ABC transporter substrate-binding protein</fullName>
    </submittedName>
</protein>
<dbReference type="PANTHER" id="PTHR30024:SF17">
    <property type="entry name" value="SOLUTE-BINDING PROTEIN FAMILY 3_N-TERMINAL DOMAIN-CONTAINING PROTEIN"/>
    <property type="match status" value="1"/>
</dbReference>
<dbReference type="SUPFAM" id="SSF53850">
    <property type="entry name" value="Periplasmic binding protein-like II"/>
    <property type="match status" value="1"/>
</dbReference>
<organism evidence="1 2">
    <name type="scientific">Amycolatopsis acididurans</name>
    <dbReference type="NCBI Taxonomy" id="2724524"/>
    <lineage>
        <taxon>Bacteria</taxon>
        <taxon>Bacillati</taxon>
        <taxon>Actinomycetota</taxon>
        <taxon>Actinomycetes</taxon>
        <taxon>Pseudonocardiales</taxon>
        <taxon>Pseudonocardiaceae</taxon>
        <taxon>Amycolatopsis</taxon>
    </lineage>
</organism>
<keyword evidence="2" id="KW-1185">Reference proteome</keyword>
<sequence>MKLRLGLVARGAQTLSAWTTLEGWLLTHGLLFEFVLYLTEERLIEDAVDGRIDLAFVLPLTWVRTRRRAEVLGRRVRPLVMRECDRDEASLILVRADSAHRRLTDLRDQSVGVGQPGPPVAALVPELMLRKAGLVPGNTVDLRAGPAVGEQPVQSLLRGELDAMALDRRHYGRWTVSGAIPPGTVRVLARSGRYDAGHIMVTDVAPAHLVSRLATLLLAMPSSDHIQRVLGPADMAHWNEGRAGGYQVIETAVDELGFCDRAGRLIA</sequence>
<dbReference type="PANTHER" id="PTHR30024">
    <property type="entry name" value="ALIPHATIC SULFONATES-BINDING PROTEIN-RELATED"/>
    <property type="match status" value="1"/>
</dbReference>
<reference evidence="1 2" key="1">
    <citation type="submission" date="2020-04" db="EMBL/GenBank/DDBJ databases">
        <title>Novel species.</title>
        <authorList>
            <person name="Teo W.F.A."/>
            <person name="Lipun K."/>
            <person name="Srisuk N."/>
            <person name="Duangmal K."/>
        </authorList>
    </citation>
    <scope>NUCLEOTIDE SEQUENCE [LARGE SCALE GENOMIC DNA]</scope>
    <source>
        <strain evidence="1 2">K13G38</strain>
    </source>
</reference>
<comment type="caution">
    <text evidence="1">The sequence shown here is derived from an EMBL/GenBank/DDBJ whole genome shotgun (WGS) entry which is preliminary data.</text>
</comment>